<comment type="caution">
    <text evidence="2">The sequence shown here is derived from an EMBL/GenBank/DDBJ whole genome shotgun (WGS) entry which is preliminary data.</text>
</comment>
<dbReference type="OrthoDB" id="483469at2"/>
<reference evidence="2 3" key="1">
    <citation type="journal article" date="2019" name="Front. Microbiol.">
        <title>Genomic Features for Desiccation Tolerance and Sugar Biosynthesis in the Extremophile Gloeocapsopsis sp. UTEX B3054.</title>
        <authorList>
            <person name="Urrejola C."/>
            <person name="Alcorta J."/>
            <person name="Salas L."/>
            <person name="Vasquez M."/>
            <person name="Polz M.F."/>
            <person name="Vicuna R."/>
            <person name="Diez B."/>
        </authorList>
    </citation>
    <scope>NUCLEOTIDE SEQUENCE [LARGE SCALE GENOMIC DNA]</scope>
    <source>
        <strain evidence="2 3">1H9</strain>
    </source>
</reference>
<name>A0A6N8FPN3_9CHRO</name>
<dbReference type="AlphaFoldDB" id="A0A6N8FPN3"/>
<evidence type="ECO:0000313" key="3">
    <source>
        <dbReference type="Proteomes" id="UP000441797"/>
    </source>
</evidence>
<keyword evidence="1" id="KW-0812">Transmembrane</keyword>
<keyword evidence="3" id="KW-1185">Reference proteome</keyword>
<dbReference type="RefSeq" id="WP_105220075.1">
    <property type="nucleotide sequence ID" value="NZ_CAWNSU010000057.1"/>
</dbReference>
<keyword evidence="1" id="KW-0472">Membrane</keyword>
<gene>
    <name evidence="2" type="ORF">BWI75_02455</name>
</gene>
<accession>A0A6N8FPN3</accession>
<sequence>MTITEDFIPEETIEFQPVAPIYPKAFGVTLTPGVSGVLIALLGLAGSVYLVVNLLMPTWQRHQELQASRDEKNALVTQKQLAIQQTEQVRAELAQVRQQNAQVLTLFADERTLDTLLLDLNRVVESGNAQLPQNSPRARLKRFVPINQSPEIISDGSLGSAVNGKLKRQAVNIELEGTFEQTQAIIRNIERLQPLLIVKDYQSSLAQTSGDQQAGVIQPGGPVITTSFQLEALMPASPAEAASAASSPDQQ</sequence>
<organism evidence="2 3">
    <name type="scientific">Gloeocapsopsis dulcis AAB1 = 1H9</name>
    <dbReference type="NCBI Taxonomy" id="1433147"/>
    <lineage>
        <taxon>Bacteria</taxon>
        <taxon>Bacillati</taxon>
        <taxon>Cyanobacteriota</taxon>
        <taxon>Cyanophyceae</taxon>
        <taxon>Oscillatoriophycideae</taxon>
        <taxon>Chroococcales</taxon>
        <taxon>Chroococcaceae</taxon>
        <taxon>Gloeocapsopsis</taxon>
        <taxon>Gloeocapsopsis dulcis</taxon>
    </lineage>
</organism>
<proteinExistence type="predicted"/>
<protein>
    <submittedName>
        <fullName evidence="2">Pilus assembly protein PilO</fullName>
    </submittedName>
</protein>
<evidence type="ECO:0000313" key="2">
    <source>
        <dbReference type="EMBL" id="MUL35250.1"/>
    </source>
</evidence>
<feature type="transmembrane region" description="Helical" evidence="1">
    <location>
        <begin position="33"/>
        <end position="56"/>
    </location>
</feature>
<dbReference type="Proteomes" id="UP000441797">
    <property type="component" value="Unassembled WGS sequence"/>
</dbReference>
<keyword evidence="1" id="KW-1133">Transmembrane helix</keyword>
<evidence type="ECO:0000256" key="1">
    <source>
        <dbReference type="SAM" id="Phobius"/>
    </source>
</evidence>
<dbReference type="EMBL" id="NAPY01000002">
    <property type="protein sequence ID" value="MUL35250.1"/>
    <property type="molecule type" value="Genomic_DNA"/>
</dbReference>